<dbReference type="AlphaFoldDB" id="A0A2Z6R9W1"/>
<sequence>MSLSIFPSITDPEGTLILHNRTNTCEIDSIVHYNYINSLEGDGNFVYDVRYSKKLTIKEIDASAINLAKDLNILLKYFKYLPQNPPMCDKAFFKGAQNVDRFYRTNENTTSVVVSKVSIKVQKKANYSINNFTNNFKNIATKLTENIFQFAFCSSNLSRSQGENTRTQAKTLVTRYFPYISSSNMSLMLQRVPRIYRLLLLTDKDWCLIDSFEELSSSFFKSAMKSASNFDIWINLVKTGNMVDYEEGSIMHEQSKNEMKLAKLNIIKSYFDGVGVSLNEFIKEDDE</sequence>
<comment type="caution">
    <text evidence="1">The sequence shown here is derived from an EMBL/GenBank/DDBJ whole genome shotgun (WGS) entry which is preliminary data.</text>
</comment>
<gene>
    <name evidence="1" type="ORF">RclHR1_34170001</name>
</gene>
<name>A0A2Z6R9W1_9GLOM</name>
<organism evidence="1 2">
    <name type="scientific">Rhizophagus clarus</name>
    <dbReference type="NCBI Taxonomy" id="94130"/>
    <lineage>
        <taxon>Eukaryota</taxon>
        <taxon>Fungi</taxon>
        <taxon>Fungi incertae sedis</taxon>
        <taxon>Mucoromycota</taxon>
        <taxon>Glomeromycotina</taxon>
        <taxon>Glomeromycetes</taxon>
        <taxon>Glomerales</taxon>
        <taxon>Glomeraceae</taxon>
        <taxon>Rhizophagus</taxon>
    </lineage>
</organism>
<protein>
    <submittedName>
        <fullName evidence="1">Uncharacterized protein</fullName>
    </submittedName>
</protein>
<keyword evidence="2" id="KW-1185">Reference proteome</keyword>
<evidence type="ECO:0000313" key="1">
    <source>
        <dbReference type="EMBL" id="GBB99115.1"/>
    </source>
</evidence>
<accession>A0A2Z6R9W1</accession>
<dbReference type="EMBL" id="BEXD01002688">
    <property type="protein sequence ID" value="GBB99115.1"/>
    <property type="molecule type" value="Genomic_DNA"/>
</dbReference>
<evidence type="ECO:0000313" key="2">
    <source>
        <dbReference type="Proteomes" id="UP000247702"/>
    </source>
</evidence>
<dbReference type="Proteomes" id="UP000247702">
    <property type="component" value="Unassembled WGS sequence"/>
</dbReference>
<reference evidence="1 2" key="1">
    <citation type="submission" date="2017-11" db="EMBL/GenBank/DDBJ databases">
        <title>The genome of Rhizophagus clarus HR1 reveals common genetic basis of auxotrophy among arbuscular mycorrhizal fungi.</title>
        <authorList>
            <person name="Kobayashi Y."/>
        </authorList>
    </citation>
    <scope>NUCLEOTIDE SEQUENCE [LARGE SCALE GENOMIC DNA]</scope>
    <source>
        <strain evidence="1 2">HR1</strain>
    </source>
</reference>
<proteinExistence type="predicted"/>